<feature type="region of interest" description="Disordered" evidence="1">
    <location>
        <begin position="414"/>
        <end position="507"/>
    </location>
</feature>
<keyword evidence="4" id="KW-1185">Reference proteome</keyword>
<proteinExistence type="predicted"/>
<sequence length="760" mass="79466">MSCVQGGRDVFNINRHRLHFSLEFSNRSGRSSTRPVRLCADLISLPQNDFRHVGHVGADGTIFGDLGLVSRAFSDLERGQSPTDSCLTLESNSDKENPRLSDITLSEFSSCDTDRDGWMETSKWSSRPPTDKTSPLSSPMENKLFPRSAVGDPVAKTIRPPSPPASSGALEGGGEEPSLFDMGSSFMDEVFKCFSLSVSDTVDTSLQSAPINTKPSCHAEVTQPERIPVYDDVVPTVESTSSVSNTSPRMQSSSPPAPAILAPLTRDSPIQRTCLKKTDVTSMAPAEISPSSPSISSRASPPSASHCAPPQGFVSNTLTRALRKTSLRNTSLTRRGRVSSAVSLEQQPEEGVANISPPVSGRSSASRKSKRSLEKSAPAKPQKPIISGPIVISGPVVLDNGTIVANPTHLLSARPLQQSAEESSSHGSISQGSSLTVISAPSSSSSGIPPTLSNSQHQKRSSPWVDDSKSVTSSERSVGGHLQPGHQPASSISTTPSISPAPSLSSMGSSLAAATAVGPSLRPMTGGTGASSGIRALRDKDAVFRATTATCSNLPASRRRVFHSQALPPPSELLNSRGRLSVSDAAPHFSLAVGTSATGFRASRMDTVSMDAATSRRALTSETGDTASPVSPSSSSLLMDSGIMAAATSSPLAEVAIHSTNTDSDHRRPHAVCEDASTRGTADLSFWGPDLVGFLCGSGSLAANECSQVKPIVVTETSALAFVFYRHIFNETLAGAPARGGSGKTVNICGVALNSVHQVY</sequence>
<feature type="compositionally biased region" description="Polar residues" evidence="1">
    <location>
        <begin position="617"/>
        <end position="626"/>
    </location>
</feature>
<feature type="region of interest" description="Disordered" evidence="1">
    <location>
        <begin position="238"/>
        <end position="388"/>
    </location>
</feature>
<dbReference type="OrthoDB" id="4062651at2759"/>
<feature type="compositionally biased region" description="Low complexity" evidence="1">
    <location>
        <begin position="417"/>
        <end position="455"/>
    </location>
</feature>
<dbReference type="SMART" id="SM00285">
    <property type="entry name" value="PBD"/>
    <property type="match status" value="1"/>
</dbReference>
<evidence type="ECO:0000259" key="2">
    <source>
        <dbReference type="PROSITE" id="PS50108"/>
    </source>
</evidence>
<dbReference type="PROSITE" id="PS50108">
    <property type="entry name" value="CRIB"/>
    <property type="match status" value="1"/>
</dbReference>
<name>A0A3P7EGM5_SCHSO</name>
<dbReference type="Proteomes" id="UP000275846">
    <property type="component" value="Unassembled WGS sequence"/>
</dbReference>
<protein>
    <recommendedName>
        <fullName evidence="2">CRIB domain-containing protein</fullName>
    </recommendedName>
</protein>
<dbReference type="EMBL" id="UYSU01036752">
    <property type="protein sequence ID" value="VDL98111.1"/>
    <property type="molecule type" value="Genomic_DNA"/>
</dbReference>
<feature type="compositionally biased region" description="Low complexity" evidence="1">
    <location>
        <begin position="238"/>
        <end position="247"/>
    </location>
</feature>
<reference evidence="3 4" key="1">
    <citation type="submission" date="2018-11" db="EMBL/GenBank/DDBJ databases">
        <authorList>
            <consortium name="Pathogen Informatics"/>
        </authorList>
    </citation>
    <scope>NUCLEOTIDE SEQUENCE [LARGE SCALE GENOMIC DNA]</scope>
    <source>
        <strain evidence="3 4">NST_G2</strain>
    </source>
</reference>
<evidence type="ECO:0000313" key="4">
    <source>
        <dbReference type="Proteomes" id="UP000275846"/>
    </source>
</evidence>
<evidence type="ECO:0000256" key="1">
    <source>
        <dbReference type="SAM" id="MobiDB-lite"/>
    </source>
</evidence>
<organism evidence="3 4">
    <name type="scientific">Schistocephalus solidus</name>
    <name type="common">Tapeworm</name>
    <dbReference type="NCBI Taxonomy" id="70667"/>
    <lineage>
        <taxon>Eukaryota</taxon>
        <taxon>Metazoa</taxon>
        <taxon>Spiralia</taxon>
        <taxon>Lophotrochozoa</taxon>
        <taxon>Platyhelminthes</taxon>
        <taxon>Cestoda</taxon>
        <taxon>Eucestoda</taxon>
        <taxon>Diphyllobothriidea</taxon>
        <taxon>Diphyllobothriidae</taxon>
        <taxon>Schistocephalus</taxon>
    </lineage>
</organism>
<feature type="compositionally biased region" description="Polar residues" evidence="1">
    <location>
        <begin position="80"/>
        <end position="91"/>
    </location>
</feature>
<feature type="compositionally biased region" description="Polar residues" evidence="1">
    <location>
        <begin position="122"/>
        <end position="140"/>
    </location>
</feature>
<dbReference type="InterPro" id="IPR000095">
    <property type="entry name" value="CRIB_dom"/>
</dbReference>
<dbReference type="AlphaFoldDB" id="A0A3P7EGM5"/>
<accession>A0A3P7EGM5</accession>
<feature type="domain" description="CRIB" evidence="2">
    <location>
        <begin position="43"/>
        <end position="57"/>
    </location>
</feature>
<feature type="compositionally biased region" description="Low complexity" evidence="1">
    <location>
        <begin position="282"/>
        <end position="310"/>
    </location>
</feature>
<feature type="compositionally biased region" description="Low complexity" evidence="1">
    <location>
        <begin position="488"/>
        <end position="507"/>
    </location>
</feature>
<gene>
    <name evidence="3" type="ORF">SSLN_LOCUS11726</name>
</gene>
<feature type="region of interest" description="Disordered" evidence="1">
    <location>
        <begin position="78"/>
        <end position="179"/>
    </location>
</feature>
<dbReference type="STRING" id="70667.A0A3P7EGM5"/>
<feature type="region of interest" description="Disordered" evidence="1">
    <location>
        <begin position="614"/>
        <end position="635"/>
    </location>
</feature>
<evidence type="ECO:0000313" key="3">
    <source>
        <dbReference type="EMBL" id="VDL98111.1"/>
    </source>
</evidence>